<protein>
    <recommendedName>
        <fullName evidence="11">RING-type domain-containing protein</fullName>
    </recommendedName>
</protein>
<feature type="transmembrane region" description="Helical" evidence="10">
    <location>
        <begin position="12"/>
        <end position="32"/>
    </location>
</feature>
<dbReference type="SUPFAM" id="SSF57850">
    <property type="entry name" value="RING/U-box"/>
    <property type="match status" value="1"/>
</dbReference>
<evidence type="ECO:0000256" key="1">
    <source>
        <dbReference type="ARBA" id="ARBA00004370"/>
    </source>
</evidence>
<dbReference type="Pfam" id="PF24681">
    <property type="entry name" value="Kelch_KLHDC2_KLHL20_DRC7"/>
    <property type="match status" value="1"/>
</dbReference>
<keyword evidence="5" id="KW-0862">Zinc</keyword>
<dbReference type="InterPro" id="IPR015915">
    <property type="entry name" value="Kelch-typ_b-propeller"/>
</dbReference>
<evidence type="ECO:0000313" key="12">
    <source>
        <dbReference type="EMBL" id="CAE0447230.1"/>
    </source>
</evidence>
<dbReference type="EMBL" id="HBIN01022395">
    <property type="protein sequence ID" value="CAE0447230.1"/>
    <property type="molecule type" value="Transcribed_RNA"/>
</dbReference>
<evidence type="ECO:0000256" key="4">
    <source>
        <dbReference type="ARBA" id="ARBA00022771"/>
    </source>
</evidence>
<dbReference type="InterPro" id="IPR001841">
    <property type="entry name" value="Znf_RING"/>
</dbReference>
<dbReference type="GO" id="GO:0016020">
    <property type="term" value="C:membrane"/>
    <property type="evidence" value="ECO:0007669"/>
    <property type="project" value="UniProtKB-SubCell"/>
</dbReference>
<evidence type="ECO:0000259" key="11">
    <source>
        <dbReference type="PROSITE" id="PS50089"/>
    </source>
</evidence>
<dbReference type="PROSITE" id="PS50089">
    <property type="entry name" value="ZF_RING_2"/>
    <property type="match status" value="1"/>
</dbReference>
<feature type="transmembrane region" description="Helical" evidence="10">
    <location>
        <begin position="465"/>
        <end position="487"/>
    </location>
</feature>
<feature type="compositionally biased region" description="Polar residues" evidence="9">
    <location>
        <begin position="755"/>
        <end position="773"/>
    </location>
</feature>
<keyword evidence="2 10" id="KW-0812">Transmembrane</keyword>
<dbReference type="GO" id="GO:0008270">
    <property type="term" value="F:zinc ion binding"/>
    <property type="evidence" value="ECO:0007669"/>
    <property type="project" value="UniProtKB-KW"/>
</dbReference>
<feature type="compositionally biased region" description="Low complexity" evidence="9">
    <location>
        <begin position="737"/>
        <end position="754"/>
    </location>
</feature>
<accession>A0A7S3V245</accession>
<dbReference type="CDD" id="cd23118">
    <property type="entry name" value="RING-H2_SIS3"/>
    <property type="match status" value="1"/>
</dbReference>
<keyword evidence="4 8" id="KW-0863">Zinc-finger</keyword>
<evidence type="ECO:0000256" key="6">
    <source>
        <dbReference type="ARBA" id="ARBA00022989"/>
    </source>
</evidence>
<dbReference type="SUPFAM" id="SSF117281">
    <property type="entry name" value="Kelch motif"/>
    <property type="match status" value="1"/>
</dbReference>
<dbReference type="SMART" id="SM00184">
    <property type="entry name" value="RING"/>
    <property type="match status" value="1"/>
</dbReference>
<evidence type="ECO:0000256" key="5">
    <source>
        <dbReference type="ARBA" id="ARBA00022833"/>
    </source>
</evidence>
<sequence>MVSLTPQCRANVVRLVAGVVLLTLLLLAYRVAKYAYGETVENWSGGAYWQLVDNVESPVTGRQFAQVAYCNSLGLEGLVVVGGALYGQQKYGRVVYEMVEDNWFYSFQHDTWTPLDISLPNRAGGSLTTIKQNGNRCLMLLQGGTSGYIAEKGDIKPQDTRTDAYLIEVTPVESSNPDSVMNIEVSKTLVEDQYTPTRSYGHSAVLYNNSVYFFGGLYQRSVESTMLVTVDGIHRYSIDDGKYYAVTAKGEQKPLPRSRHLSAMAYNGDNTKWLIYGGCEHSERHDLLGCFQSRLFKGIWSFSFKNSQWEKISGVDQSYNLDQDFRRDASMAFYKDHVFIYGGLYGRTENVRPSMIAAKIDFKENLLNCPRAESPDNFCIVKFRECETDSESRGDCITSPLFGHIRYSSFLRSSDEYSIFGGLGVYPPEKGSNSLKVVERSEIRSLNLEVALNYLESDVVENNIMIFQLVLIVSVITFLIATILLMVQRPRLPPPAEAEAGSARRGGATETAIKSLPLMPYSKDMKAREYVNQHKQNNQQQVQLQVNAAVDGDRDNTCAVQSATELALQDSSSDAKDDSQYKYFDIERGKDASSENVGEGSDMAKDANADGEIQDTSDVRGRDDIDNYSDNESDTCAICICDYEEGDQVRLLPCQHYFHAECIDVWLRKNKACPMCKRDIVEGLEQGKEVVQSGVIVPVADMAPYNRRRRRRPNLRFSVQMISRRFRRNNHVEYSPNNANADADADETTTTSEEIQTNNGVETSVVDETQSDPPTDIEVPGSLRTS</sequence>
<dbReference type="AlphaFoldDB" id="A0A7S3V245"/>
<organism evidence="12">
    <name type="scientific">Aplanochytrium stocchinoi</name>
    <dbReference type="NCBI Taxonomy" id="215587"/>
    <lineage>
        <taxon>Eukaryota</taxon>
        <taxon>Sar</taxon>
        <taxon>Stramenopiles</taxon>
        <taxon>Bigyra</taxon>
        <taxon>Labyrinthulomycetes</taxon>
        <taxon>Thraustochytrida</taxon>
        <taxon>Thraustochytriidae</taxon>
        <taxon>Aplanochytrium</taxon>
    </lineage>
</organism>
<dbReference type="PANTHER" id="PTHR46539">
    <property type="entry name" value="E3 UBIQUITIN-PROTEIN LIGASE ATL42"/>
    <property type="match status" value="1"/>
</dbReference>
<dbReference type="Gene3D" id="3.30.40.10">
    <property type="entry name" value="Zinc/RING finger domain, C3HC4 (zinc finger)"/>
    <property type="match status" value="1"/>
</dbReference>
<evidence type="ECO:0000256" key="3">
    <source>
        <dbReference type="ARBA" id="ARBA00022723"/>
    </source>
</evidence>
<feature type="region of interest" description="Disordered" evidence="9">
    <location>
        <begin position="728"/>
        <end position="786"/>
    </location>
</feature>
<dbReference type="FunFam" id="3.30.40.10:FF:000388">
    <property type="entry name" value="Putative RING zinc finger domain superfamily protein"/>
    <property type="match status" value="1"/>
</dbReference>
<keyword evidence="6 10" id="KW-1133">Transmembrane helix</keyword>
<evidence type="ECO:0000256" key="7">
    <source>
        <dbReference type="ARBA" id="ARBA00023136"/>
    </source>
</evidence>
<evidence type="ECO:0000256" key="2">
    <source>
        <dbReference type="ARBA" id="ARBA00022692"/>
    </source>
</evidence>
<proteinExistence type="predicted"/>
<feature type="domain" description="RING-type" evidence="11">
    <location>
        <begin position="636"/>
        <end position="677"/>
    </location>
</feature>
<dbReference type="Pfam" id="PF13639">
    <property type="entry name" value="zf-RING_2"/>
    <property type="match status" value="1"/>
</dbReference>
<keyword evidence="3" id="KW-0479">Metal-binding</keyword>
<dbReference type="Gene3D" id="2.120.10.80">
    <property type="entry name" value="Kelch-type beta propeller"/>
    <property type="match status" value="1"/>
</dbReference>
<gene>
    <name evidence="12" type="ORF">ASTO00021_LOCUS17207</name>
</gene>
<reference evidence="12" key="1">
    <citation type="submission" date="2021-01" db="EMBL/GenBank/DDBJ databases">
        <authorList>
            <person name="Corre E."/>
            <person name="Pelletier E."/>
            <person name="Niang G."/>
            <person name="Scheremetjew M."/>
            <person name="Finn R."/>
            <person name="Kale V."/>
            <person name="Holt S."/>
            <person name="Cochrane G."/>
            <person name="Meng A."/>
            <person name="Brown T."/>
            <person name="Cohen L."/>
        </authorList>
    </citation>
    <scope>NUCLEOTIDE SEQUENCE</scope>
    <source>
        <strain evidence="12">GSBS06</strain>
    </source>
</reference>
<dbReference type="PANTHER" id="PTHR46539:SF1">
    <property type="entry name" value="E3 UBIQUITIN-PROTEIN LIGASE ATL42"/>
    <property type="match status" value="1"/>
</dbReference>
<evidence type="ECO:0000256" key="8">
    <source>
        <dbReference type="PROSITE-ProRule" id="PRU00175"/>
    </source>
</evidence>
<evidence type="ECO:0000256" key="9">
    <source>
        <dbReference type="SAM" id="MobiDB-lite"/>
    </source>
</evidence>
<name>A0A7S3V245_9STRA</name>
<comment type="subcellular location">
    <subcellularLocation>
        <location evidence="1">Membrane</location>
    </subcellularLocation>
</comment>
<keyword evidence="7 10" id="KW-0472">Membrane</keyword>
<dbReference type="InterPro" id="IPR013083">
    <property type="entry name" value="Znf_RING/FYVE/PHD"/>
</dbReference>
<evidence type="ECO:0000256" key="10">
    <source>
        <dbReference type="SAM" id="Phobius"/>
    </source>
</evidence>